<feature type="region of interest" description="Disordered" evidence="1">
    <location>
        <begin position="157"/>
        <end position="185"/>
    </location>
</feature>
<dbReference type="PANTHER" id="PTHR38166:SF1">
    <property type="entry name" value="C2H2-TYPE DOMAIN-CONTAINING PROTEIN"/>
    <property type="match status" value="1"/>
</dbReference>
<reference evidence="2 3" key="1">
    <citation type="submission" date="2024-02" db="EMBL/GenBank/DDBJ databases">
        <title>De novo assembly and annotation of 12 fungi associated with fruit tree decline syndrome in Ontario, Canada.</title>
        <authorList>
            <person name="Sulman M."/>
            <person name="Ellouze W."/>
            <person name="Ilyukhin E."/>
        </authorList>
    </citation>
    <scope>NUCLEOTIDE SEQUENCE [LARGE SCALE GENOMIC DNA]</scope>
    <source>
        <strain evidence="2 3">FDS-637</strain>
    </source>
</reference>
<protein>
    <recommendedName>
        <fullName evidence="4">C2H2-type domain-containing protein</fullName>
    </recommendedName>
</protein>
<dbReference type="Proteomes" id="UP001430584">
    <property type="component" value="Unassembled WGS sequence"/>
</dbReference>
<dbReference type="EMBL" id="JAJVCZ030000011">
    <property type="protein sequence ID" value="KAL0254509.1"/>
    <property type="molecule type" value="Genomic_DNA"/>
</dbReference>
<dbReference type="PANTHER" id="PTHR38166">
    <property type="entry name" value="C2H2-TYPE DOMAIN-CONTAINING PROTEIN-RELATED"/>
    <property type="match status" value="1"/>
</dbReference>
<evidence type="ECO:0008006" key="4">
    <source>
        <dbReference type="Google" id="ProtNLM"/>
    </source>
</evidence>
<evidence type="ECO:0000256" key="1">
    <source>
        <dbReference type="SAM" id="MobiDB-lite"/>
    </source>
</evidence>
<keyword evidence="3" id="KW-1185">Reference proteome</keyword>
<name>A0ABR3C269_9PEZI</name>
<organism evidence="2 3">
    <name type="scientific">Diplodia seriata</name>
    <dbReference type="NCBI Taxonomy" id="420778"/>
    <lineage>
        <taxon>Eukaryota</taxon>
        <taxon>Fungi</taxon>
        <taxon>Dikarya</taxon>
        <taxon>Ascomycota</taxon>
        <taxon>Pezizomycotina</taxon>
        <taxon>Dothideomycetes</taxon>
        <taxon>Dothideomycetes incertae sedis</taxon>
        <taxon>Botryosphaeriales</taxon>
        <taxon>Botryosphaeriaceae</taxon>
        <taxon>Diplodia</taxon>
    </lineage>
</organism>
<proteinExistence type="predicted"/>
<evidence type="ECO:0000313" key="2">
    <source>
        <dbReference type="EMBL" id="KAL0254509.1"/>
    </source>
</evidence>
<dbReference type="RefSeq" id="XP_066628380.1">
    <property type="nucleotide sequence ID" value="XM_066781378.1"/>
</dbReference>
<evidence type="ECO:0000313" key="3">
    <source>
        <dbReference type="Proteomes" id="UP001430584"/>
    </source>
</evidence>
<dbReference type="GeneID" id="92014070"/>
<feature type="compositionally biased region" description="Polar residues" evidence="1">
    <location>
        <begin position="168"/>
        <end position="185"/>
    </location>
</feature>
<sequence>MELYTCLRCHTAFKTQAFYEEHARSPEQCGQVQQRVIETFGQDVEKGLKKRSTRGTSEENKWAEVYQVIFPDEEDVPSPSFCKDHDEVPLAEFRAYTHENSRRVLLEELRAASTESSLLSGVPEPLKEEMVRIFCQCNDKMIQRFQQSQQLEASLDETAVPQPRTVDDSTNASSVNTPNTNSSIDSTEAQFWASLVDGNVGPTLPPIKEPMDPSQNALSGANNNQLDVPISDATWTDFNVGLQQPSTQGWEAGWGSTGPTTWNFTQPEGAPQMQYQPSVNDTTVYGQNWDQQPWPPTADAQMFSGNMYQGPLP</sequence>
<accession>A0ABR3C269</accession>
<comment type="caution">
    <text evidence="2">The sequence shown here is derived from an EMBL/GenBank/DDBJ whole genome shotgun (WGS) entry which is preliminary data.</text>
</comment>
<gene>
    <name evidence="2" type="ORF">SLS55_009985</name>
</gene>